<proteinExistence type="predicted"/>
<protein>
    <recommendedName>
        <fullName evidence="4">Flagellin Flp1-like domain-containing protein</fullName>
    </recommendedName>
</protein>
<keyword evidence="3" id="KW-1185">Reference proteome</keyword>
<organism evidence="2 3">
    <name type="scientific">Peptoniphilus equinus</name>
    <dbReference type="NCBI Taxonomy" id="3016343"/>
    <lineage>
        <taxon>Bacteria</taxon>
        <taxon>Bacillati</taxon>
        <taxon>Bacillota</taxon>
        <taxon>Tissierellia</taxon>
        <taxon>Tissierellales</taxon>
        <taxon>Peptoniphilaceae</taxon>
        <taxon>Peptoniphilus</taxon>
    </lineage>
</organism>
<feature type="transmembrane region" description="Helical" evidence="1">
    <location>
        <begin position="9"/>
        <end position="26"/>
    </location>
</feature>
<dbReference type="RefSeq" id="WP_271191136.1">
    <property type="nucleotide sequence ID" value="NZ_CP115667.1"/>
</dbReference>
<name>A0ABY7QU46_9FIRM</name>
<accession>A0ABY7QU46</accession>
<evidence type="ECO:0000256" key="1">
    <source>
        <dbReference type="SAM" id="Phobius"/>
    </source>
</evidence>
<keyword evidence="1" id="KW-1133">Transmembrane helix</keyword>
<reference evidence="2 3" key="1">
    <citation type="submission" date="2023-01" db="EMBL/GenBank/DDBJ databases">
        <authorList>
            <person name="Lee S.H."/>
            <person name="Jung H.S."/>
            <person name="Yun J.U."/>
        </authorList>
    </citation>
    <scope>NUCLEOTIDE SEQUENCE [LARGE SCALE GENOMIC DNA]</scope>
    <source>
        <strain evidence="2 3">CBA3646</strain>
    </source>
</reference>
<sequence length="50" mass="5571">MSDIMSKEIVIIAIFIILLAGIQLTLNRVVLLLKEILFTLQTTGGLRESK</sequence>
<keyword evidence="1" id="KW-0812">Transmembrane</keyword>
<dbReference type="Proteomes" id="UP001210339">
    <property type="component" value="Chromosome"/>
</dbReference>
<dbReference type="EMBL" id="CP115667">
    <property type="protein sequence ID" value="WBW49604.1"/>
    <property type="molecule type" value="Genomic_DNA"/>
</dbReference>
<evidence type="ECO:0000313" key="3">
    <source>
        <dbReference type="Proteomes" id="UP001210339"/>
    </source>
</evidence>
<evidence type="ECO:0008006" key="4">
    <source>
        <dbReference type="Google" id="ProtNLM"/>
    </source>
</evidence>
<evidence type="ECO:0000313" key="2">
    <source>
        <dbReference type="EMBL" id="WBW49604.1"/>
    </source>
</evidence>
<gene>
    <name evidence="2" type="ORF">O6R05_06295</name>
</gene>
<keyword evidence="1" id="KW-0472">Membrane</keyword>